<keyword evidence="4" id="KW-1185">Reference proteome</keyword>
<protein>
    <submittedName>
        <fullName evidence="3">Uncharacterized protein</fullName>
    </submittedName>
</protein>
<dbReference type="Proteomes" id="UP000663760">
    <property type="component" value="Chromosome 6"/>
</dbReference>
<dbReference type="EMBL" id="LR746269">
    <property type="protein sequence ID" value="CAA7397546.1"/>
    <property type="molecule type" value="Genomic_DNA"/>
</dbReference>
<feature type="chain" id="PRO_5029680687" evidence="2">
    <location>
        <begin position="28"/>
        <end position="107"/>
    </location>
</feature>
<gene>
    <name evidence="3" type="ORF">SI8410_06008211</name>
</gene>
<feature type="region of interest" description="Disordered" evidence="1">
    <location>
        <begin position="81"/>
        <end position="107"/>
    </location>
</feature>
<accession>A0A7I8KJV1</accession>
<feature type="compositionally biased region" description="Low complexity" evidence="1">
    <location>
        <begin position="81"/>
        <end position="90"/>
    </location>
</feature>
<name>A0A7I8KJV1_SPIIN</name>
<proteinExistence type="predicted"/>
<sequence length="107" mass="11655">MDLTAKRRDAAVFLSLVCILLASPAASISTAWPEQATYEKVRSALAEARLRREAAEFWPVDWRRVLAGGLVAIQQAASASTTETAATSTTWPPVHRIRPPPSGPCRR</sequence>
<evidence type="ECO:0000313" key="3">
    <source>
        <dbReference type="EMBL" id="CAA7397546.1"/>
    </source>
</evidence>
<evidence type="ECO:0000313" key="4">
    <source>
        <dbReference type="Proteomes" id="UP000663760"/>
    </source>
</evidence>
<evidence type="ECO:0000256" key="1">
    <source>
        <dbReference type="SAM" id="MobiDB-lite"/>
    </source>
</evidence>
<dbReference type="AlphaFoldDB" id="A0A7I8KJV1"/>
<organism evidence="3 4">
    <name type="scientific">Spirodela intermedia</name>
    <name type="common">Intermediate duckweed</name>
    <dbReference type="NCBI Taxonomy" id="51605"/>
    <lineage>
        <taxon>Eukaryota</taxon>
        <taxon>Viridiplantae</taxon>
        <taxon>Streptophyta</taxon>
        <taxon>Embryophyta</taxon>
        <taxon>Tracheophyta</taxon>
        <taxon>Spermatophyta</taxon>
        <taxon>Magnoliopsida</taxon>
        <taxon>Liliopsida</taxon>
        <taxon>Araceae</taxon>
        <taxon>Lemnoideae</taxon>
        <taxon>Spirodela</taxon>
    </lineage>
</organism>
<reference evidence="3" key="1">
    <citation type="submission" date="2020-02" db="EMBL/GenBank/DDBJ databases">
        <authorList>
            <person name="Scholz U."/>
            <person name="Mascher M."/>
            <person name="Fiebig A."/>
        </authorList>
    </citation>
    <scope>NUCLEOTIDE SEQUENCE</scope>
</reference>
<feature type="signal peptide" evidence="2">
    <location>
        <begin position="1"/>
        <end position="27"/>
    </location>
</feature>
<keyword evidence="2" id="KW-0732">Signal</keyword>
<evidence type="ECO:0000256" key="2">
    <source>
        <dbReference type="SAM" id="SignalP"/>
    </source>
</evidence>